<proteinExistence type="predicted"/>
<gene>
    <name evidence="1" type="ORF">LCGC14_2736530</name>
</gene>
<organism evidence="1">
    <name type="scientific">marine sediment metagenome</name>
    <dbReference type="NCBI Taxonomy" id="412755"/>
    <lineage>
        <taxon>unclassified sequences</taxon>
        <taxon>metagenomes</taxon>
        <taxon>ecological metagenomes</taxon>
    </lineage>
</organism>
<comment type="caution">
    <text evidence="1">The sequence shown here is derived from an EMBL/GenBank/DDBJ whole genome shotgun (WGS) entry which is preliminary data.</text>
</comment>
<accession>A0A0F8Z5N5</accession>
<dbReference type="EMBL" id="LAZR01049670">
    <property type="protein sequence ID" value="KKK89097.1"/>
    <property type="molecule type" value="Genomic_DNA"/>
</dbReference>
<dbReference type="AlphaFoldDB" id="A0A0F8Z5N5"/>
<reference evidence="1" key="1">
    <citation type="journal article" date="2015" name="Nature">
        <title>Complex archaea that bridge the gap between prokaryotes and eukaryotes.</title>
        <authorList>
            <person name="Spang A."/>
            <person name="Saw J.H."/>
            <person name="Jorgensen S.L."/>
            <person name="Zaremba-Niedzwiedzka K."/>
            <person name="Martijn J."/>
            <person name="Lind A.E."/>
            <person name="van Eijk R."/>
            <person name="Schleper C."/>
            <person name="Guy L."/>
            <person name="Ettema T.J."/>
        </authorList>
    </citation>
    <scope>NUCLEOTIDE SEQUENCE</scope>
</reference>
<sequence length="73" mass="8356">MIGLSLGTLIHIDIIGGNSQKWNFSRLAKNNFLNFVRFNPSLRLPFWCNEGKRTVFNNSFNDSRLHSVTIVTS</sequence>
<evidence type="ECO:0000313" key="1">
    <source>
        <dbReference type="EMBL" id="KKK89097.1"/>
    </source>
</evidence>
<name>A0A0F8Z5N5_9ZZZZ</name>
<protein>
    <submittedName>
        <fullName evidence="1">Uncharacterized protein</fullName>
    </submittedName>
</protein>